<accession>A0A6N6VN24</accession>
<dbReference type="EMBL" id="WFLM01000009">
    <property type="protein sequence ID" value="KAB8035794.1"/>
    <property type="molecule type" value="Genomic_DNA"/>
</dbReference>
<keyword evidence="2" id="KW-1185">Reference proteome</keyword>
<proteinExistence type="predicted"/>
<organism evidence="1 2">
    <name type="scientific">Silvanigrella paludirubra</name>
    <dbReference type="NCBI Taxonomy" id="2499159"/>
    <lineage>
        <taxon>Bacteria</taxon>
        <taxon>Pseudomonadati</taxon>
        <taxon>Bdellovibrionota</taxon>
        <taxon>Oligoflexia</taxon>
        <taxon>Silvanigrellales</taxon>
        <taxon>Silvanigrellaceae</taxon>
        <taxon>Silvanigrella</taxon>
    </lineage>
</organism>
<evidence type="ECO:0000313" key="2">
    <source>
        <dbReference type="Proteomes" id="UP000437748"/>
    </source>
</evidence>
<name>A0A6N6VN24_9BACT</name>
<dbReference type="RefSeq" id="WP_153421819.1">
    <property type="nucleotide sequence ID" value="NZ_WFLM01000009.1"/>
</dbReference>
<sequence length="126" mass="15370">MKSLSKHLNENNIKYESFIINLFLYKEGYLKGEPKNWELTNKSYQISKFNDKGYIVWDDKIAIIIKKIINKYKIIFDKLNTKMKYQTRDQISDYIINKLNLIDLDLMNREIENFDMIEYYENYGDR</sequence>
<reference evidence="1 2" key="1">
    <citation type="submission" date="2019-10" db="EMBL/GenBank/DDBJ databases">
        <title>New species of Slilvanegrellaceae.</title>
        <authorList>
            <person name="Pitt A."/>
            <person name="Hahn M.W."/>
        </authorList>
    </citation>
    <scope>NUCLEOTIDE SEQUENCE [LARGE SCALE GENOMIC DNA]</scope>
    <source>
        <strain evidence="1 2">SP-Ram-0.45-NSY-1</strain>
    </source>
</reference>
<comment type="caution">
    <text evidence="1">The sequence shown here is derived from an EMBL/GenBank/DDBJ whole genome shotgun (WGS) entry which is preliminary data.</text>
</comment>
<dbReference type="AlphaFoldDB" id="A0A6N6VN24"/>
<gene>
    <name evidence="1" type="ORF">GCL60_16325</name>
</gene>
<dbReference type="Proteomes" id="UP000437748">
    <property type="component" value="Unassembled WGS sequence"/>
</dbReference>
<evidence type="ECO:0000313" key="1">
    <source>
        <dbReference type="EMBL" id="KAB8035794.1"/>
    </source>
</evidence>
<protein>
    <submittedName>
        <fullName evidence="1">Uncharacterized protein</fullName>
    </submittedName>
</protein>